<dbReference type="InterPro" id="IPR017972">
    <property type="entry name" value="Cyt_P450_CS"/>
</dbReference>
<dbReference type="Proteomes" id="UP000198953">
    <property type="component" value="Unassembled WGS sequence"/>
</dbReference>
<dbReference type="SUPFAM" id="SSF48264">
    <property type="entry name" value="Cytochrome P450"/>
    <property type="match status" value="1"/>
</dbReference>
<dbReference type="GO" id="GO:0008395">
    <property type="term" value="F:steroid hydroxylase activity"/>
    <property type="evidence" value="ECO:0007669"/>
    <property type="project" value="TreeGrafter"/>
</dbReference>
<dbReference type="GO" id="GO:0005506">
    <property type="term" value="F:iron ion binding"/>
    <property type="evidence" value="ECO:0007669"/>
    <property type="project" value="InterPro"/>
</dbReference>
<protein>
    <submittedName>
        <fullName evidence="4">Cytochrome P450</fullName>
    </submittedName>
</protein>
<dbReference type="EMBL" id="FOBF01000003">
    <property type="protein sequence ID" value="SEL04444.1"/>
    <property type="molecule type" value="Genomic_DNA"/>
</dbReference>
<sequence length="472" mass="51421">MAEEYGDRPVDDSPKTAKPVDDPSRAAASAGGSSRGEVLSDDVRATVFLPSTYGRGVPYALFARLRREAPVCWIPEPAVGPWRAGPGYWGVFRHADVKHVLRTPQDFSSNLGATQIRDPDTPADLDFVRSMMLNMDPPDHSRLRRIVAAAFTPRAVRALERTIAARAAALFAEGECDFVEVAADLPVWTLAHVMGVPPQDKRLLYDWASRVIGYQDADYAAMSSADAASLTPMGRLAVASRPAPRPGVNPRSRVALADMFAYAHALARTPVDDESVMSAMLRGGLTEAEFENMFFLFAVAGNETLRNAVPGGLLALLDHPAELAALRADPSLLGPAVEEMLRFWPPVMDFRRTATRDLTLGGTRIRAGEKVVVYHASANRDETVFSDPDRFDVTRSPNDHVSFGFGPHVCLGAHLARVQMRAVFGELLSWDVEPAGPPERLTSNFQNGLKHLPVRLRPRSGPSPSRSRPATS</sequence>
<dbReference type="PRINTS" id="PR00359">
    <property type="entry name" value="BP450"/>
</dbReference>
<evidence type="ECO:0000313" key="4">
    <source>
        <dbReference type="EMBL" id="SEL04444.1"/>
    </source>
</evidence>
<keyword evidence="5" id="KW-1185">Reference proteome</keyword>
<evidence type="ECO:0000256" key="1">
    <source>
        <dbReference type="ARBA" id="ARBA00010617"/>
    </source>
</evidence>
<keyword evidence="2" id="KW-0408">Iron</keyword>
<dbReference type="AlphaFoldDB" id="A0A1H7LZT0"/>
<gene>
    <name evidence="4" type="ORF">SAMN05660976_01721</name>
</gene>
<feature type="compositionally biased region" description="Basic and acidic residues" evidence="3">
    <location>
        <begin position="1"/>
        <end position="24"/>
    </location>
</feature>
<feature type="compositionally biased region" description="Low complexity" evidence="3">
    <location>
        <begin position="25"/>
        <end position="36"/>
    </location>
</feature>
<evidence type="ECO:0000256" key="3">
    <source>
        <dbReference type="SAM" id="MobiDB-lite"/>
    </source>
</evidence>
<dbReference type="InterPro" id="IPR036396">
    <property type="entry name" value="Cyt_P450_sf"/>
</dbReference>
<dbReference type="PROSITE" id="PS00086">
    <property type="entry name" value="CYTOCHROME_P450"/>
    <property type="match status" value="1"/>
</dbReference>
<dbReference type="GO" id="GO:0006707">
    <property type="term" value="P:cholesterol catabolic process"/>
    <property type="evidence" value="ECO:0007669"/>
    <property type="project" value="TreeGrafter"/>
</dbReference>
<dbReference type="InterPro" id="IPR001128">
    <property type="entry name" value="Cyt_P450"/>
</dbReference>
<dbReference type="PRINTS" id="PR00385">
    <property type="entry name" value="P450"/>
</dbReference>
<keyword evidence="2" id="KW-0503">Monooxygenase</keyword>
<accession>A0A1H7LZT0</accession>
<dbReference type="CDD" id="cd11033">
    <property type="entry name" value="CYP142-like"/>
    <property type="match status" value="1"/>
</dbReference>
<dbReference type="Gene3D" id="1.10.630.10">
    <property type="entry name" value="Cytochrome P450"/>
    <property type="match status" value="1"/>
</dbReference>
<keyword evidence="2" id="KW-0349">Heme</keyword>
<evidence type="ECO:0000256" key="2">
    <source>
        <dbReference type="RuleBase" id="RU000461"/>
    </source>
</evidence>
<name>A0A1H7LZT0_9ACTN</name>
<dbReference type="InterPro" id="IPR002397">
    <property type="entry name" value="Cyt_P450_B"/>
</dbReference>
<dbReference type="GO" id="GO:0036199">
    <property type="term" value="F:cholest-4-en-3-one 26-monooxygenase activity"/>
    <property type="evidence" value="ECO:0007669"/>
    <property type="project" value="TreeGrafter"/>
</dbReference>
<dbReference type="PANTHER" id="PTHR46696">
    <property type="entry name" value="P450, PUTATIVE (EUROFUNG)-RELATED"/>
    <property type="match status" value="1"/>
</dbReference>
<comment type="similarity">
    <text evidence="1 2">Belongs to the cytochrome P450 family.</text>
</comment>
<keyword evidence="2" id="KW-0560">Oxidoreductase</keyword>
<evidence type="ECO:0000313" key="5">
    <source>
        <dbReference type="Proteomes" id="UP000198953"/>
    </source>
</evidence>
<feature type="region of interest" description="Disordered" evidence="3">
    <location>
        <begin position="1"/>
        <end position="36"/>
    </location>
</feature>
<organism evidence="4 5">
    <name type="scientific">Nonomuraea pusilla</name>
    <dbReference type="NCBI Taxonomy" id="46177"/>
    <lineage>
        <taxon>Bacteria</taxon>
        <taxon>Bacillati</taxon>
        <taxon>Actinomycetota</taxon>
        <taxon>Actinomycetes</taxon>
        <taxon>Streptosporangiales</taxon>
        <taxon>Streptosporangiaceae</taxon>
        <taxon>Nonomuraea</taxon>
    </lineage>
</organism>
<dbReference type="GO" id="GO:0020037">
    <property type="term" value="F:heme binding"/>
    <property type="evidence" value="ECO:0007669"/>
    <property type="project" value="InterPro"/>
</dbReference>
<dbReference type="OrthoDB" id="3203662at2"/>
<dbReference type="STRING" id="46177.SAMN05660976_01721"/>
<keyword evidence="2" id="KW-0479">Metal-binding</keyword>
<proteinExistence type="inferred from homology"/>
<dbReference type="PANTHER" id="PTHR46696:SF4">
    <property type="entry name" value="BIOTIN BIOSYNTHESIS CYTOCHROME P450"/>
    <property type="match status" value="1"/>
</dbReference>
<dbReference type="Pfam" id="PF00067">
    <property type="entry name" value="p450"/>
    <property type="match status" value="1"/>
</dbReference>
<reference evidence="4 5" key="1">
    <citation type="submission" date="2016-10" db="EMBL/GenBank/DDBJ databases">
        <authorList>
            <person name="de Groot N.N."/>
        </authorList>
    </citation>
    <scope>NUCLEOTIDE SEQUENCE [LARGE SCALE GENOMIC DNA]</scope>
    <source>
        <strain evidence="4 5">DSM 43357</strain>
    </source>
</reference>